<keyword evidence="3" id="KW-1185">Reference proteome</keyword>
<sequence length="211" mass="22747">MSSCRNADAHRLTVTLLLVSSAVFLSGCAHSNLLPSPVPAQEAAAMTAPVAPSDNPTLTAEEVGKRFLKLIEGLESRSDLSLDRIRKVTGIALFRVEGGQRYAHSEALGGGWYYSLWHVPASPSLKQGVALDFGKAGESFADMSAVCALDFDHYHAALKAMGYRDMPIHGEIGQLQSWRYYKNDITLSIIPQNVIAGESGRLCVKSIGTLN</sequence>
<protein>
    <submittedName>
        <fullName evidence="2">Uncharacterized protein</fullName>
    </submittedName>
</protein>
<dbReference type="RefSeq" id="WP_386709883.1">
    <property type="nucleotide sequence ID" value="NZ_JBHRYF010000008.1"/>
</dbReference>
<evidence type="ECO:0000256" key="1">
    <source>
        <dbReference type="SAM" id="SignalP"/>
    </source>
</evidence>
<gene>
    <name evidence="2" type="ORF">ACFOM9_10235</name>
</gene>
<name>A0ABV7UUR3_9GAMM</name>
<evidence type="ECO:0000313" key="2">
    <source>
        <dbReference type="EMBL" id="MFC3660443.1"/>
    </source>
</evidence>
<comment type="caution">
    <text evidence="2">The sequence shown here is derived from an EMBL/GenBank/DDBJ whole genome shotgun (WGS) entry which is preliminary data.</text>
</comment>
<feature type="signal peptide" evidence="1">
    <location>
        <begin position="1"/>
        <end position="31"/>
    </location>
</feature>
<evidence type="ECO:0000313" key="3">
    <source>
        <dbReference type="Proteomes" id="UP001595724"/>
    </source>
</evidence>
<dbReference type="Proteomes" id="UP001595724">
    <property type="component" value="Unassembled WGS sequence"/>
</dbReference>
<accession>A0ABV7UUR3</accession>
<organism evidence="2 3">
    <name type="scientific">Luteimonas notoginsengisoli</name>
    <dbReference type="NCBI Taxonomy" id="1578200"/>
    <lineage>
        <taxon>Bacteria</taxon>
        <taxon>Pseudomonadati</taxon>
        <taxon>Pseudomonadota</taxon>
        <taxon>Gammaproteobacteria</taxon>
        <taxon>Lysobacterales</taxon>
        <taxon>Lysobacteraceae</taxon>
        <taxon>Luteimonas</taxon>
    </lineage>
</organism>
<feature type="chain" id="PRO_5046909804" evidence="1">
    <location>
        <begin position="32"/>
        <end position="211"/>
    </location>
</feature>
<reference evidence="3" key="1">
    <citation type="journal article" date="2019" name="Int. J. Syst. Evol. Microbiol.">
        <title>The Global Catalogue of Microorganisms (GCM) 10K type strain sequencing project: providing services to taxonomists for standard genome sequencing and annotation.</title>
        <authorList>
            <consortium name="The Broad Institute Genomics Platform"/>
            <consortium name="The Broad Institute Genome Sequencing Center for Infectious Disease"/>
            <person name="Wu L."/>
            <person name="Ma J."/>
        </authorList>
    </citation>
    <scope>NUCLEOTIDE SEQUENCE [LARGE SCALE GENOMIC DNA]</scope>
    <source>
        <strain evidence="3">KCTC 42211</strain>
    </source>
</reference>
<keyword evidence="1" id="KW-0732">Signal</keyword>
<dbReference type="PROSITE" id="PS51257">
    <property type="entry name" value="PROKAR_LIPOPROTEIN"/>
    <property type="match status" value="1"/>
</dbReference>
<proteinExistence type="predicted"/>
<dbReference type="EMBL" id="JBHRYF010000008">
    <property type="protein sequence ID" value="MFC3660443.1"/>
    <property type="molecule type" value="Genomic_DNA"/>
</dbReference>